<comment type="caution">
    <text evidence="1">The sequence shown here is derived from an EMBL/GenBank/DDBJ whole genome shotgun (WGS) entry which is preliminary data.</text>
</comment>
<organism evidence="1 2">
    <name type="scientific">Nonomuraea turkmeniaca</name>
    <dbReference type="NCBI Taxonomy" id="103838"/>
    <lineage>
        <taxon>Bacteria</taxon>
        <taxon>Bacillati</taxon>
        <taxon>Actinomycetota</taxon>
        <taxon>Actinomycetes</taxon>
        <taxon>Streptosporangiales</taxon>
        <taxon>Streptosporangiaceae</taxon>
        <taxon>Nonomuraea</taxon>
    </lineage>
</organism>
<evidence type="ECO:0000313" key="1">
    <source>
        <dbReference type="EMBL" id="TMR21976.1"/>
    </source>
</evidence>
<keyword evidence="2" id="KW-1185">Reference proteome</keyword>
<dbReference type="Proteomes" id="UP000309128">
    <property type="component" value="Unassembled WGS sequence"/>
</dbReference>
<protein>
    <submittedName>
        <fullName evidence="1">Uncharacterized protein</fullName>
    </submittedName>
</protein>
<reference evidence="1 2" key="1">
    <citation type="submission" date="2019-05" db="EMBL/GenBank/DDBJ databases">
        <title>Draft genome sequence of Nonomuraea turkmeniaca DSM 43926.</title>
        <authorList>
            <person name="Saricaoglu S."/>
            <person name="Isik K."/>
        </authorList>
    </citation>
    <scope>NUCLEOTIDE SEQUENCE [LARGE SCALE GENOMIC DNA]</scope>
    <source>
        <strain evidence="1 2">DSM 43926</strain>
    </source>
</reference>
<gene>
    <name evidence="1" type="ORF">ETD86_13190</name>
</gene>
<dbReference type="RefSeq" id="WP_138666424.1">
    <property type="nucleotide sequence ID" value="NZ_VCKY01000035.1"/>
</dbReference>
<proteinExistence type="predicted"/>
<dbReference type="EMBL" id="VCKY01000035">
    <property type="protein sequence ID" value="TMR21976.1"/>
    <property type="molecule type" value="Genomic_DNA"/>
</dbReference>
<dbReference type="OrthoDB" id="3648721at2"/>
<evidence type="ECO:0000313" key="2">
    <source>
        <dbReference type="Proteomes" id="UP000309128"/>
    </source>
</evidence>
<sequence>MDIIDAVSPPILHASDFVGQYTWYDDGWLGRLRLEAAEGKLPLRGSYFSYRFQSEHEVTAAFGGERPHEIRLGIHDFNGLDTQEFTGYLFAARKNAIAGVTYWRQERYAFFGKKAAPRLLPVFRRGEVTPGDFAGAFSVHWDGGRAALVIDLVNGRRLGGVWRQVGAGRRVVSGEVDADDSLLVRLSIGAPEDNVRLTGSLFSRPKHAVAGWIDTRSTRVGCYLIRYG</sequence>
<accession>A0A5S4FMM4</accession>
<name>A0A5S4FMM4_9ACTN</name>
<dbReference type="AlphaFoldDB" id="A0A5S4FMM4"/>